<evidence type="ECO:0000256" key="2">
    <source>
        <dbReference type="ARBA" id="ARBA00008193"/>
    </source>
</evidence>
<evidence type="ECO:0000256" key="6">
    <source>
        <dbReference type="ARBA" id="ARBA00023136"/>
    </source>
</evidence>
<feature type="transmembrane region" description="Helical" evidence="7">
    <location>
        <begin position="115"/>
        <end position="136"/>
    </location>
</feature>
<evidence type="ECO:0000256" key="4">
    <source>
        <dbReference type="ARBA" id="ARBA00022692"/>
    </source>
</evidence>
<sequence length="267" mass="29141">MLLSVLYVIGITAEAVTGALAAGRQRMDLFGVSVVACVTAIGGGTVRDILLDHYPLTWVRTPVYLLVIIAAAIITVFTSFLGRYFRPVFLVLDAVGLSVFAVLGTQIALDLGHGAVIAAVSAVVTGVFGGVMRDLLCDRVPLVFSEELYASIALIAAVLYMALEHVGMPELAVVLVTLGIAASVRLVAIAFRWGLPVFEYQEREVHRAPENRLSRALDRMRGSDARLRLRDRPRSGGPHARRTRRGRGWWGGLTRHRPWFRRGGGRD</sequence>
<feature type="domain" description="Glycine transporter" evidence="8">
    <location>
        <begin position="91"/>
        <end position="164"/>
    </location>
</feature>
<dbReference type="AlphaFoldDB" id="A0A8H9Y6K5"/>
<feature type="transmembrane region" description="Helical" evidence="7">
    <location>
        <begin position="88"/>
        <end position="109"/>
    </location>
</feature>
<comment type="caution">
    <text evidence="9">The sequence shown here is derived from an EMBL/GenBank/DDBJ whole genome shotgun (WGS) entry which is preliminary data.</text>
</comment>
<feature type="domain" description="Glycine transporter" evidence="8">
    <location>
        <begin position="5"/>
        <end position="78"/>
    </location>
</feature>
<comment type="similarity">
    <text evidence="2">Belongs to the UPF0126 family.</text>
</comment>
<dbReference type="InterPro" id="IPR005115">
    <property type="entry name" value="Gly_transporter"/>
</dbReference>
<keyword evidence="4 7" id="KW-0812">Transmembrane</keyword>
<keyword evidence="3" id="KW-1003">Cell membrane</keyword>
<dbReference type="RefSeq" id="WP_125186400.1">
    <property type="nucleotide sequence ID" value="NZ_CP047187.1"/>
</dbReference>
<dbReference type="Proteomes" id="UP000612712">
    <property type="component" value="Unassembled WGS sequence"/>
</dbReference>
<protein>
    <submittedName>
        <fullName evidence="9">Putative membrane protein YeiH</fullName>
    </submittedName>
</protein>
<evidence type="ECO:0000313" key="9">
    <source>
        <dbReference type="EMBL" id="MBB3115000.1"/>
    </source>
</evidence>
<evidence type="ECO:0000313" key="10">
    <source>
        <dbReference type="Proteomes" id="UP000612712"/>
    </source>
</evidence>
<evidence type="ECO:0000256" key="5">
    <source>
        <dbReference type="ARBA" id="ARBA00022989"/>
    </source>
</evidence>
<accession>A0A8H9Y6K5</accession>
<dbReference type="PANTHER" id="PTHR30506:SF3">
    <property type="entry name" value="UPF0126 INNER MEMBRANE PROTEIN YADS-RELATED"/>
    <property type="match status" value="1"/>
</dbReference>
<reference evidence="9" key="1">
    <citation type="submission" date="2020-08" db="EMBL/GenBank/DDBJ databases">
        <title>Sequencing the genomes of 1000 actinobacteria strains.</title>
        <authorList>
            <person name="Klenk H.-P."/>
        </authorList>
    </citation>
    <scope>NUCLEOTIDE SEQUENCE</scope>
    <source>
        <strain evidence="9">DSM 20582</strain>
    </source>
</reference>
<keyword evidence="6 7" id="KW-0472">Membrane</keyword>
<dbReference type="GO" id="GO:0005886">
    <property type="term" value="C:plasma membrane"/>
    <property type="evidence" value="ECO:0007669"/>
    <property type="project" value="UniProtKB-SubCell"/>
</dbReference>
<organism evidence="9 10">
    <name type="scientific">Corynebacterium bovis DSM 20582 = CIP 54.80</name>
    <dbReference type="NCBI Taxonomy" id="927655"/>
    <lineage>
        <taxon>Bacteria</taxon>
        <taxon>Bacillati</taxon>
        <taxon>Actinomycetota</taxon>
        <taxon>Actinomycetes</taxon>
        <taxon>Mycobacteriales</taxon>
        <taxon>Corynebacteriaceae</taxon>
        <taxon>Corynebacterium</taxon>
    </lineage>
</organism>
<feature type="transmembrane region" description="Helical" evidence="7">
    <location>
        <begin position="172"/>
        <end position="195"/>
    </location>
</feature>
<dbReference type="Pfam" id="PF03458">
    <property type="entry name" value="Gly_transporter"/>
    <property type="match status" value="2"/>
</dbReference>
<name>A0A8H9Y6K5_9CORY</name>
<evidence type="ECO:0000256" key="7">
    <source>
        <dbReference type="SAM" id="Phobius"/>
    </source>
</evidence>
<gene>
    <name evidence="9" type="ORF">FHU32_000188</name>
</gene>
<evidence type="ECO:0000256" key="1">
    <source>
        <dbReference type="ARBA" id="ARBA00004651"/>
    </source>
</evidence>
<feature type="transmembrane region" description="Helical" evidence="7">
    <location>
        <begin position="63"/>
        <end position="81"/>
    </location>
</feature>
<proteinExistence type="inferred from homology"/>
<feature type="transmembrane region" description="Helical" evidence="7">
    <location>
        <begin position="148"/>
        <end position="166"/>
    </location>
</feature>
<dbReference type="PANTHER" id="PTHR30506">
    <property type="entry name" value="INNER MEMBRANE PROTEIN"/>
    <property type="match status" value="1"/>
</dbReference>
<keyword evidence="5 7" id="KW-1133">Transmembrane helix</keyword>
<dbReference type="EMBL" id="JACHWT010000001">
    <property type="protein sequence ID" value="MBB3115000.1"/>
    <property type="molecule type" value="Genomic_DNA"/>
</dbReference>
<evidence type="ECO:0000256" key="3">
    <source>
        <dbReference type="ARBA" id="ARBA00022475"/>
    </source>
</evidence>
<evidence type="ECO:0000259" key="8">
    <source>
        <dbReference type="Pfam" id="PF03458"/>
    </source>
</evidence>
<comment type="subcellular location">
    <subcellularLocation>
        <location evidence="1">Cell membrane</location>
        <topology evidence="1">Multi-pass membrane protein</topology>
    </subcellularLocation>
</comment>